<protein>
    <recommendedName>
        <fullName evidence="3">Prolyl 4-hydroxylase alpha subunit Fe(2+) 2OG dioxygenase domain-containing protein</fullName>
    </recommendedName>
</protein>
<evidence type="ECO:0000313" key="1">
    <source>
        <dbReference type="EMBL" id="KAE9387645.1"/>
    </source>
</evidence>
<keyword evidence="2" id="KW-1185">Reference proteome</keyword>
<proteinExistence type="predicted"/>
<gene>
    <name evidence="1" type="ORF">BT96DRAFT_837375</name>
</gene>
<name>A0A6A4GQW8_9AGAR</name>
<organism evidence="1 2">
    <name type="scientific">Gymnopus androsaceus JB14</name>
    <dbReference type="NCBI Taxonomy" id="1447944"/>
    <lineage>
        <taxon>Eukaryota</taxon>
        <taxon>Fungi</taxon>
        <taxon>Dikarya</taxon>
        <taxon>Basidiomycota</taxon>
        <taxon>Agaricomycotina</taxon>
        <taxon>Agaricomycetes</taxon>
        <taxon>Agaricomycetidae</taxon>
        <taxon>Agaricales</taxon>
        <taxon>Marasmiineae</taxon>
        <taxon>Omphalotaceae</taxon>
        <taxon>Gymnopus</taxon>
    </lineage>
</organism>
<evidence type="ECO:0000313" key="2">
    <source>
        <dbReference type="Proteomes" id="UP000799118"/>
    </source>
</evidence>
<feature type="non-terminal residue" evidence="1">
    <location>
        <position position="1"/>
    </location>
</feature>
<dbReference type="Proteomes" id="UP000799118">
    <property type="component" value="Unassembled WGS sequence"/>
</dbReference>
<dbReference type="OrthoDB" id="3202607at2759"/>
<dbReference type="EMBL" id="ML769788">
    <property type="protein sequence ID" value="KAE9387645.1"/>
    <property type="molecule type" value="Genomic_DNA"/>
</dbReference>
<dbReference type="Gene3D" id="3.60.130.30">
    <property type="match status" value="1"/>
</dbReference>
<accession>A0A6A4GQW8</accession>
<sequence length="178" mass="20414">ATYADRGLRDLFPRLHALALNLDKQIVDVDNPQIERAFKDCCYPACHLNLHNASTLIHTDYWNLVFLMCSIVCMGHFDHTRSGLLITWPLGLAFEFPAGTAMYIPSACVAHSNTPIDPHERRHLMAFFIPAGLARWFHNGFRSDKEFTEHASPGLLKEWKEYRANLWEFGADLLCRDL</sequence>
<dbReference type="AlphaFoldDB" id="A0A6A4GQW8"/>
<reference evidence="1" key="1">
    <citation type="journal article" date="2019" name="Environ. Microbiol.">
        <title>Fungal ecological strategies reflected in gene transcription - a case study of two litter decomposers.</title>
        <authorList>
            <person name="Barbi F."/>
            <person name="Kohler A."/>
            <person name="Barry K."/>
            <person name="Baskaran P."/>
            <person name="Daum C."/>
            <person name="Fauchery L."/>
            <person name="Ihrmark K."/>
            <person name="Kuo A."/>
            <person name="LaButti K."/>
            <person name="Lipzen A."/>
            <person name="Morin E."/>
            <person name="Grigoriev I.V."/>
            <person name="Henrissat B."/>
            <person name="Lindahl B."/>
            <person name="Martin F."/>
        </authorList>
    </citation>
    <scope>NUCLEOTIDE SEQUENCE</scope>
    <source>
        <strain evidence="1">JB14</strain>
    </source>
</reference>
<evidence type="ECO:0008006" key="3">
    <source>
        <dbReference type="Google" id="ProtNLM"/>
    </source>
</evidence>